<keyword evidence="1" id="KW-0732">Signal</keyword>
<organism evidence="2 3">
    <name type="scientific">Hordeum vulgare subsp. vulgare</name>
    <name type="common">Domesticated barley</name>
    <dbReference type="NCBI Taxonomy" id="112509"/>
    <lineage>
        <taxon>Eukaryota</taxon>
        <taxon>Viridiplantae</taxon>
        <taxon>Streptophyta</taxon>
        <taxon>Embryophyta</taxon>
        <taxon>Tracheophyta</taxon>
        <taxon>Spermatophyta</taxon>
        <taxon>Magnoliopsida</taxon>
        <taxon>Liliopsida</taxon>
        <taxon>Poales</taxon>
        <taxon>Poaceae</taxon>
        <taxon>BOP clade</taxon>
        <taxon>Pooideae</taxon>
        <taxon>Triticodae</taxon>
        <taxon>Triticeae</taxon>
        <taxon>Hordeinae</taxon>
        <taxon>Hordeum</taxon>
    </lineage>
</organism>
<dbReference type="Gene3D" id="1.20.140.40">
    <property type="entry name" value="Invertase/pectin methylesterase inhibitor family protein"/>
    <property type="match status" value="1"/>
</dbReference>
<dbReference type="SUPFAM" id="SSF101148">
    <property type="entry name" value="Plant invertase/pectin methylesterase inhibitor"/>
    <property type="match status" value="1"/>
</dbReference>
<reference evidence="2" key="2">
    <citation type="submission" date="2020-10" db="EMBL/GenBank/DDBJ databases">
        <authorList>
            <person name="Scholz U."/>
            <person name="Mascher M."/>
            <person name="Fiebig A."/>
        </authorList>
    </citation>
    <scope>NUCLEOTIDE SEQUENCE [LARGE SCALE GENOMIC DNA]</scope>
    <source>
        <strain evidence="2">cv. Morex</strain>
    </source>
</reference>
<dbReference type="EnsemblPlants" id="HORVU.MOREX.r3.1HG0089250.1">
    <property type="protein sequence ID" value="HORVU.MOREX.r3.1HG0089250.1.CDS1"/>
    <property type="gene ID" value="HORVU.MOREX.r3.1HG0089250"/>
</dbReference>
<feature type="signal peptide" evidence="1">
    <location>
        <begin position="1"/>
        <end position="31"/>
    </location>
</feature>
<name>A0A8I6WLV5_HORVV</name>
<evidence type="ECO:0008006" key="4">
    <source>
        <dbReference type="Google" id="ProtNLM"/>
    </source>
</evidence>
<keyword evidence="3" id="KW-1185">Reference proteome</keyword>
<dbReference type="SMR" id="A0A8I6WLV5"/>
<dbReference type="Gramene" id="HORVU.MOREX.r3.1HG0089250.1">
    <property type="protein sequence ID" value="HORVU.MOREX.r3.1HG0089250.1.CDS1"/>
    <property type="gene ID" value="HORVU.MOREX.r3.1HG0089250"/>
</dbReference>
<evidence type="ECO:0000256" key="1">
    <source>
        <dbReference type="SAM" id="SignalP"/>
    </source>
</evidence>
<dbReference type="Gramene" id="HORVU.MOREX.r2.1HG0073460.1">
    <property type="protein sequence ID" value="HORVU.MOREX.r2.1HG0073460.1.CDS.1"/>
    <property type="gene ID" value="HORVU.MOREX.r2.1HG0073460"/>
</dbReference>
<reference evidence="2" key="3">
    <citation type="submission" date="2022-01" db="UniProtKB">
        <authorList>
            <consortium name="EnsemblPlants"/>
        </authorList>
    </citation>
    <scope>IDENTIFICATION</scope>
    <source>
        <strain evidence="2">subsp. vulgare</strain>
    </source>
</reference>
<protein>
    <recommendedName>
        <fullName evidence="4">Pectinesterase inhibitor domain-containing protein</fullName>
    </recommendedName>
</protein>
<proteinExistence type="predicted"/>
<sequence>MPMVMPYMPASALALALLGAFGLAITPVVQSAPTIQEIEATCGMAMQPDPCKQVLLANMGATTPEVNGVPQMSVQVAAKLAKMANGFANARATSSPNPDKCLSNCIDDIHKLAKAFEGLPVDTIKPGDETGVLTFVEGFKKTCGEDCPKPIPERTEDERATRDKFVGLMRALSVMQDLFMMNKRA</sequence>
<dbReference type="Proteomes" id="UP000011116">
    <property type="component" value="Chromosome 1H"/>
</dbReference>
<evidence type="ECO:0000313" key="3">
    <source>
        <dbReference type="Proteomes" id="UP000011116"/>
    </source>
</evidence>
<reference evidence="3" key="1">
    <citation type="journal article" date="2012" name="Nature">
        <title>A physical, genetic and functional sequence assembly of the barley genome.</title>
        <authorList>
            <consortium name="The International Barley Genome Sequencing Consortium"/>
            <person name="Mayer K.F."/>
            <person name="Waugh R."/>
            <person name="Brown J.W."/>
            <person name="Schulman A."/>
            <person name="Langridge P."/>
            <person name="Platzer M."/>
            <person name="Fincher G.B."/>
            <person name="Muehlbauer G.J."/>
            <person name="Sato K."/>
            <person name="Close T.J."/>
            <person name="Wise R.P."/>
            <person name="Stein N."/>
        </authorList>
    </citation>
    <scope>NUCLEOTIDE SEQUENCE [LARGE SCALE GENOMIC DNA]</scope>
    <source>
        <strain evidence="3">cv. Morex</strain>
    </source>
</reference>
<dbReference type="AlphaFoldDB" id="A0A8I6WLV5"/>
<dbReference type="InterPro" id="IPR035513">
    <property type="entry name" value="Invertase/methylesterase_inhib"/>
</dbReference>
<evidence type="ECO:0000313" key="2">
    <source>
        <dbReference type="EnsemblPlants" id="HORVU.MOREX.r3.1HG0089250.1.CDS1"/>
    </source>
</evidence>
<feature type="chain" id="PRO_5035199660" description="Pectinesterase inhibitor domain-containing protein" evidence="1">
    <location>
        <begin position="32"/>
        <end position="185"/>
    </location>
</feature>
<accession>A0A8I6WLV5</accession>